<evidence type="ECO:0000256" key="1">
    <source>
        <dbReference type="SAM" id="Phobius"/>
    </source>
</evidence>
<reference evidence="3 4" key="1">
    <citation type="submission" date="2019-07" db="EMBL/GenBank/DDBJ databases">
        <title>Whole genome shotgun sequence of Rhodospirillum oryzae NBRC 107573.</title>
        <authorList>
            <person name="Hosoyama A."/>
            <person name="Uohara A."/>
            <person name="Ohji S."/>
            <person name="Ichikawa N."/>
        </authorList>
    </citation>
    <scope>NUCLEOTIDE SEQUENCE [LARGE SCALE GENOMIC DNA]</scope>
    <source>
        <strain evidence="3 4">NBRC 107573</strain>
    </source>
</reference>
<dbReference type="Proteomes" id="UP000321567">
    <property type="component" value="Unassembled WGS sequence"/>
</dbReference>
<dbReference type="GO" id="GO:0004672">
    <property type="term" value="F:protein kinase activity"/>
    <property type="evidence" value="ECO:0007669"/>
    <property type="project" value="InterPro"/>
</dbReference>
<dbReference type="GO" id="GO:0005524">
    <property type="term" value="F:ATP binding"/>
    <property type="evidence" value="ECO:0007669"/>
    <property type="project" value="InterPro"/>
</dbReference>
<keyword evidence="1" id="KW-1133">Transmembrane helix</keyword>
<sequence>MLLRDRYEIDPTKPLPSLDMPNAHAFACIDRRNAQRPVYALMCDGPLPPRVTLMRTLRGVSATGLLQLAEWGAVDWPLVDGRCLAVIYDRPLGGRVMREMDDVFQPVPDQHFVKLVLKPLVAALGELRIHSVVHRAIRPTNLYWLDREQTRIALGDCVTAPPAYFQPALCEPIESGMANPEGRGAGYYPADMYALGATLVVLSVGHNPLADISDADVVTNKISNGSYATVVGEERVPLGVIELARGLLVDDPSQRWTLEAIDLWLNGRRTMPLQTKQDKRSQRPFSFRGDEYFTRRTLAHALARDWEQGAVPIMEGKVETWLRRGLEMGEIAESVSNVVRASNASAKDTGPVRDLAIAAVLTLMDPVAPVRCNTIRMHMEALGTAMACVVAMHGDVRPYVELIMRDFAKTWIAAQEDFSLDYGRFDGEFRDLRSYLVQTAKGGGVERCLYELNESLACRSPLVRNQCVLEIRDLLPALERAAATADRKQWPADRHVTAFIASRYPRDTMAQIHALNDLDPRKAALGLLSLFAVLQWKLGPESVPALAEWLGSLMTPVIESYHSRERRRRLEKDLPKVVRKGNLPELYHLLDDAEERQEDFDGFSVARQKYAQAAQQVAALESGNYRVSEKSEKLGQQTAASVAVAIALLSTAFVTVIHLM</sequence>
<accession>A0A512H7G9</accession>
<keyword evidence="1" id="KW-0812">Transmembrane</keyword>
<comment type="caution">
    <text evidence="3">The sequence shown here is derived from an EMBL/GenBank/DDBJ whole genome shotgun (WGS) entry which is preliminary data.</text>
</comment>
<dbReference type="EMBL" id="BJZO01000035">
    <property type="protein sequence ID" value="GEO81402.1"/>
    <property type="molecule type" value="Genomic_DNA"/>
</dbReference>
<dbReference type="Gene3D" id="1.10.510.10">
    <property type="entry name" value="Transferase(Phosphotransferase) domain 1"/>
    <property type="match status" value="1"/>
</dbReference>
<proteinExistence type="predicted"/>
<dbReference type="InterPro" id="IPR011009">
    <property type="entry name" value="Kinase-like_dom_sf"/>
</dbReference>
<dbReference type="InterPro" id="IPR000719">
    <property type="entry name" value="Prot_kinase_dom"/>
</dbReference>
<evidence type="ECO:0000313" key="4">
    <source>
        <dbReference type="Proteomes" id="UP000321567"/>
    </source>
</evidence>
<evidence type="ECO:0000259" key="2">
    <source>
        <dbReference type="PROSITE" id="PS50011"/>
    </source>
</evidence>
<protein>
    <recommendedName>
        <fullName evidence="2">Protein kinase domain-containing protein</fullName>
    </recommendedName>
</protein>
<dbReference type="PROSITE" id="PS50011">
    <property type="entry name" value="PROTEIN_KINASE_DOM"/>
    <property type="match status" value="1"/>
</dbReference>
<dbReference type="SUPFAM" id="SSF56112">
    <property type="entry name" value="Protein kinase-like (PK-like)"/>
    <property type="match status" value="1"/>
</dbReference>
<keyword evidence="4" id="KW-1185">Reference proteome</keyword>
<keyword evidence="1" id="KW-0472">Membrane</keyword>
<organism evidence="3 4">
    <name type="scientific">Pararhodospirillum oryzae</name>
    <dbReference type="NCBI Taxonomy" id="478448"/>
    <lineage>
        <taxon>Bacteria</taxon>
        <taxon>Pseudomonadati</taxon>
        <taxon>Pseudomonadota</taxon>
        <taxon>Alphaproteobacteria</taxon>
        <taxon>Rhodospirillales</taxon>
        <taxon>Rhodospirillaceae</taxon>
        <taxon>Pararhodospirillum</taxon>
    </lineage>
</organism>
<evidence type="ECO:0000313" key="3">
    <source>
        <dbReference type="EMBL" id="GEO81402.1"/>
    </source>
</evidence>
<feature type="transmembrane region" description="Helical" evidence="1">
    <location>
        <begin position="639"/>
        <end position="659"/>
    </location>
</feature>
<feature type="domain" description="Protein kinase" evidence="2">
    <location>
        <begin position="1"/>
        <end position="265"/>
    </location>
</feature>
<name>A0A512H7G9_9PROT</name>
<gene>
    <name evidence="3" type="ORF">ROR02_15330</name>
</gene>
<dbReference type="AlphaFoldDB" id="A0A512H7G9"/>